<dbReference type="HOGENOM" id="CLU_2329216_0_0_7"/>
<dbReference type="KEGG" id="drt:Dret_2552"/>
<accession>C8X5Y1</accession>
<evidence type="ECO:0000313" key="2">
    <source>
        <dbReference type="Proteomes" id="UP000001052"/>
    </source>
</evidence>
<reference evidence="1 2" key="1">
    <citation type="journal article" date="2010" name="Stand. Genomic Sci.">
        <title>Complete genome sequence of Desulfohalobium retbaense type strain (HR(100)).</title>
        <authorList>
            <person name="Spring S."/>
            <person name="Nolan M."/>
            <person name="Lapidus A."/>
            <person name="Glavina Del Rio T."/>
            <person name="Copeland A."/>
            <person name="Tice H."/>
            <person name="Cheng J.F."/>
            <person name="Lucas S."/>
            <person name="Land M."/>
            <person name="Chen F."/>
            <person name="Bruce D."/>
            <person name="Goodwin L."/>
            <person name="Pitluck S."/>
            <person name="Ivanova N."/>
            <person name="Mavromatis K."/>
            <person name="Mikhailova N."/>
            <person name="Pati A."/>
            <person name="Chen A."/>
            <person name="Palaniappan K."/>
            <person name="Hauser L."/>
            <person name="Chang Y.J."/>
            <person name="Jeffries C.D."/>
            <person name="Munk C."/>
            <person name="Kiss H."/>
            <person name="Chain P."/>
            <person name="Han C."/>
            <person name="Brettin T."/>
            <person name="Detter J.C."/>
            <person name="Schuler E."/>
            <person name="Goker M."/>
            <person name="Rohde M."/>
            <person name="Bristow J."/>
            <person name="Eisen J.A."/>
            <person name="Markowitz V."/>
            <person name="Hugenholtz P."/>
            <person name="Kyrpides N.C."/>
            <person name="Klenk H.P."/>
        </authorList>
    </citation>
    <scope>NUCLEOTIDE SEQUENCE [LARGE SCALE GENOMIC DNA]</scope>
    <source>
        <strain evidence="1 2">DSM 5692</strain>
        <plasmid evidence="2">Plasmid pDRET01</plasmid>
    </source>
</reference>
<dbReference type="EMBL" id="CP001735">
    <property type="protein sequence ID" value="ACV69828.1"/>
    <property type="molecule type" value="Genomic_DNA"/>
</dbReference>
<proteinExistence type="predicted"/>
<dbReference type="RefSeq" id="WP_015750483.1">
    <property type="nucleotide sequence ID" value="NC_013224.1"/>
</dbReference>
<protein>
    <submittedName>
        <fullName evidence="1">Uncharacterized protein</fullName>
    </submittedName>
</protein>
<name>C8X5Y1_DESRD</name>
<keyword evidence="2" id="KW-1185">Reference proteome</keyword>
<gene>
    <name evidence="1" type="ORF">Dret_2552</name>
</gene>
<organism evidence="1 2">
    <name type="scientific">Desulfohalobium retbaense (strain ATCC 49708 / DSM 5692 / JCM 16813 / HR100)</name>
    <dbReference type="NCBI Taxonomy" id="485915"/>
    <lineage>
        <taxon>Bacteria</taxon>
        <taxon>Pseudomonadati</taxon>
        <taxon>Thermodesulfobacteriota</taxon>
        <taxon>Desulfovibrionia</taxon>
        <taxon>Desulfovibrionales</taxon>
        <taxon>Desulfohalobiaceae</taxon>
        <taxon>Desulfohalobium</taxon>
    </lineage>
</organism>
<sequence>MKYNLTNAFLAWKPRGRVEVLPAKDHMDVAGTLGLDKSWGCCNPPLCRLPLEDRAAKLCVKALRDLIFRDRCSPEAVHQAISQLEEYEQIQAAEISSL</sequence>
<evidence type="ECO:0000313" key="1">
    <source>
        <dbReference type="EMBL" id="ACV69828.1"/>
    </source>
</evidence>
<geneLocation type="plasmid" evidence="1 2">
    <name>pDRET01</name>
</geneLocation>
<dbReference type="Proteomes" id="UP000001052">
    <property type="component" value="Plasmid pDRET01"/>
</dbReference>
<dbReference type="AlphaFoldDB" id="C8X5Y1"/>
<keyword evidence="1" id="KW-0614">Plasmid</keyword>